<evidence type="ECO:0000256" key="3">
    <source>
        <dbReference type="ARBA" id="ARBA00006730"/>
    </source>
</evidence>
<dbReference type="InterPro" id="IPR023209">
    <property type="entry name" value="DAO"/>
</dbReference>
<dbReference type="Gene3D" id="3.40.50.720">
    <property type="entry name" value="NAD(P)-binding Rossmann-like Domain"/>
    <property type="match status" value="1"/>
</dbReference>
<evidence type="ECO:0000256" key="2">
    <source>
        <dbReference type="ARBA" id="ARBA00004253"/>
    </source>
</evidence>
<comment type="caution">
    <text evidence="9">The sequence shown here is derived from an EMBL/GenBank/DDBJ whole genome shotgun (WGS) entry which is preliminary data.</text>
</comment>
<dbReference type="Gene3D" id="3.30.9.10">
    <property type="entry name" value="D-Amino Acid Oxidase, subunit A, domain 2"/>
    <property type="match status" value="1"/>
</dbReference>
<evidence type="ECO:0000313" key="10">
    <source>
        <dbReference type="Proteomes" id="UP001209878"/>
    </source>
</evidence>
<evidence type="ECO:0000256" key="7">
    <source>
        <dbReference type="PIRSR" id="PIRSR000189-1"/>
    </source>
</evidence>
<comment type="cofactor">
    <cofactor evidence="1 7">
        <name>FAD</name>
        <dbReference type="ChEBI" id="CHEBI:57692"/>
    </cofactor>
</comment>
<dbReference type="GO" id="GO:0003884">
    <property type="term" value="F:D-amino-acid oxidase activity"/>
    <property type="evidence" value="ECO:0007669"/>
    <property type="project" value="InterPro"/>
</dbReference>
<dbReference type="PROSITE" id="PS00677">
    <property type="entry name" value="DAO"/>
    <property type="match status" value="1"/>
</dbReference>
<dbReference type="PANTHER" id="PTHR11530">
    <property type="entry name" value="D-AMINO ACID OXIDASE"/>
    <property type="match status" value="1"/>
</dbReference>
<feature type="binding site" evidence="7">
    <location>
        <begin position="41"/>
        <end position="42"/>
    </location>
    <ligand>
        <name>FAD</name>
        <dbReference type="ChEBI" id="CHEBI:57692"/>
    </ligand>
</feature>
<keyword evidence="5 7" id="KW-0274">FAD</keyword>
<proteinExistence type="inferred from homology"/>
<sequence length="340" mass="38559">MPRVAVIGAGAVGLSTAVLVQRRIPGVDITIIADKFDKDTTSDGAAGIFRPSKNKTPGVPIPLLRQWLRDSWEHYSKLALSPDAKDAGCFFTSGYQFYNNDDQNPFDEELLHDILPNYRRLSEAELNMFPGNRYKQGWFLTTVMAESRRYLPYLMRKFILAGGKVENRKVYDLKEFVGMFDVVVNCAGFGSCELLKDNKMIPIRGHLFRVEAPWLKHFIYAMEQDTYIIPGMDNVVIGGTLQKYDTGLEHREEDSKAVWERACKMVPSLQKATVQWQWVGLRPFREPLRLEKELMTFPQGQLNVVHNYGHGAEGVGMSWGTAVHASRLVTEVLQQGQAKL</sequence>
<dbReference type="SUPFAM" id="SSF54373">
    <property type="entry name" value="FAD-linked reductases, C-terminal domain"/>
    <property type="match status" value="1"/>
</dbReference>
<dbReference type="PIRSF" id="PIRSF000189">
    <property type="entry name" value="D-aa_oxidase"/>
    <property type="match status" value="1"/>
</dbReference>
<dbReference type="InterPro" id="IPR006181">
    <property type="entry name" value="D-amino_acid_oxidase_CS"/>
</dbReference>
<name>A0AAD9JT74_RIDPI</name>
<keyword evidence="6" id="KW-0560">Oxidoreductase</keyword>
<gene>
    <name evidence="9" type="ORF">NP493_1851g00024</name>
</gene>
<evidence type="ECO:0000256" key="1">
    <source>
        <dbReference type="ARBA" id="ARBA00001974"/>
    </source>
</evidence>
<keyword evidence="4" id="KW-0285">Flavoprotein</keyword>
<protein>
    <recommendedName>
        <fullName evidence="8">FAD dependent oxidoreductase domain-containing protein</fullName>
    </recommendedName>
</protein>
<dbReference type="AlphaFoldDB" id="A0AAD9JT74"/>
<feature type="binding site" evidence="7">
    <location>
        <position position="170"/>
    </location>
    <ligand>
        <name>FAD</name>
        <dbReference type="ChEBI" id="CHEBI:57692"/>
    </ligand>
</feature>
<dbReference type="SUPFAM" id="SSF51971">
    <property type="entry name" value="Nucleotide-binding domain"/>
    <property type="match status" value="1"/>
</dbReference>
<evidence type="ECO:0000313" key="9">
    <source>
        <dbReference type="EMBL" id="KAK2157770.1"/>
    </source>
</evidence>
<accession>A0AAD9JT74</accession>
<dbReference type="InterPro" id="IPR006076">
    <property type="entry name" value="FAD-dep_OxRdtase"/>
</dbReference>
<evidence type="ECO:0000256" key="5">
    <source>
        <dbReference type="ARBA" id="ARBA00022827"/>
    </source>
</evidence>
<dbReference type="EMBL" id="JAODUO010001849">
    <property type="protein sequence ID" value="KAK2157770.1"/>
    <property type="molecule type" value="Genomic_DNA"/>
</dbReference>
<organism evidence="9 10">
    <name type="scientific">Ridgeia piscesae</name>
    <name type="common">Tubeworm</name>
    <dbReference type="NCBI Taxonomy" id="27915"/>
    <lineage>
        <taxon>Eukaryota</taxon>
        <taxon>Metazoa</taxon>
        <taxon>Spiralia</taxon>
        <taxon>Lophotrochozoa</taxon>
        <taxon>Annelida</taxon>
        <taxon>Polychaeta</taxon>
        <taxon>Sedentaria</taxon>
        <taxon>Canalipalpata</taxon>
        <taxon>Sabellida</taxon>
        <taxon>Siboglinidae</taxon>
        <taxon>Ridgeia</taxon>
    </lineage>
</organism>
<feature type="binding site" evidence="7">
    <location>
        <position position="282"/>
    </location>
    <ligand>
        <name>D-dopa</name>
        <dbReference type="ChEBI" id="CHEBI:149689"/>
    </ligand>
</feature>
<dbReference type="GO" id="GO:0019478">
    <property type="term" value="P:D-amino acid catabolic process"/>
    <property type="evidence" value="ECO:0007669"/>
    <property type="project" value="TreeGrafter"/>
</dbReference>
<feature type="domain" description="FAD dependent oxidoreductase" evidence="8">
    <location>
        <begin position="3"/>
        <end position="326"/>
    </location>
</feature>
<dbReference type="GO" id="GO:0005782">
    <property type="term" value="C:peroxisomal matrix"/>
    <property type="evidence" value="ECO:0007669"/>
    <property type="project" value="UniProtKB-SubCell"/>
</dbReference>
<evidence type="ECO:0000256" key="6">
    <source>
        <dbReference type="ARBA" id="ARBA00023002"/>
    </source>
</evidence>
<dbReference type="Pfam" id="PF01266">
    <property type="entry name" value="DAO"/>
    <property type="match status" value="1"/>
</dbReference>
<dbReference type="PANTHER" id="PTHR11530:SF11">
    <property type="entry name" value="D-ASPARTATE OXIDASE"/>
    <property type="match status" value="1"/>
</dbReference>
<comment type="subcellular location">
    <subcellularLocation>
        <location evidence="2">Peroxisome matrix</location>
    </subcellularLocation>
</comment>
<dbReference type="Proteomes" id="UP001209878">
    <property type="component" value="Unassembled WGS sequence"/>
</dbReference>
<evidence type="ECO:0000259" key="8">
    <source>
        <dbReference type="Pfam" id="PF01266"/>
    </source>
</evidence>
<dbReference type="GO" id="GO:0071949">
    <property type="term" value="F:FAD binding"/>
    <property type="evidence" value="ECO:0007669"/>
    <property type="project" value="InterPro"/>
</dbReference>
<keyword evidence="10" id="KW-1185">Reference proteome</keyword>
<comment type="similarity">
    <text evidence="3">Belongs to the DAMOX/DASOX family.</text>
</comment>
<evidence type="ECO:0000256" key="4">
    <source>
        <dbReference type="ARBA" id="ARBA00022630"/>
    </source>
</evidence>
<feature type="binding site" evidence="7">
    <location>
        <position position="227"/>
    </location>
    <ligand>
        <name>D-dopa</name>
        <dbReference type="ChEBI" id="CHEBI:149689"/>
    </ligand>
</feature>
<reference evidence="9" key="1">
    <citation type="journal article" date="2023" name="Mol. Biol. Evol.">
        <title>Third-Generation Sequencing Reveals the Adaptive Role of the Epigenome in Three Deep-Sea Polychaetes.</title>
        <authorList>
            <person name="Perez M."/>
            <person name="Aroh O."/>
            <person name="Sun Y."/>
            <person name="Lan Y."/>
            <person name="Juniper S.K."/>
            <person name="Young C.R."/>
            <person name="Angers B."/>
            <person name="Qian P.Y."/>
        </authorList>
    </citation>
    <scope>NUCLEOTIDE SEQUENCE</scope>
    <source>
        <strain evidence="9">R07B-5</strain>
    </source>
</reference>